<name>A0AA40A7P0_9PEZI</name>
<evidence type="ECO:0000313" key="3">
    <source>
        <dbReference type="Proteomes" id="UP001172102"/>
    </source>
</evidence>
<dbReference type="EMBL" id="JAUKUA010000005">
    <property type="protein sequence ID" value="KAK0710828.1"/>
    <property type="molecule type" value="Genomic_DNA"/>
</dbReference>
<dbReference type="AlphaFoldDB" id="A0AA40A7P0"/>
<organism evidence="2 3">
    <name type="scientific">Lasiosphaeris hirsuta</name>
    <dbReference type="NCBI Taxonomy" id="260670"/>
    <lineage>
        <taxon>Eukaryota</taxon>
        <taxon>Fungi</taxon>
        <taxon>Dikarya</taxon>
        <taxon>Ascomycota</taxon>
        <taxon>Pezizomycotina</taxon>
        <taxon>Sordariomycetes</taxon>
        <taxon>Sordariomycetidae</taxon>
        <taxon>Sordariales</taxon>
        <taxon>Lasiosphaeriaceae</taxon>
        <taxon>Lasiosphaeris</taxon>
    </lineage>
</organism>
<feature type="transmembrane region" description="Helical" evidence="1">
    <location>
        <begin position="139"/>
        <end position="158"/>
    </location>
</feature>
<keyword evidence="1" id="KW-1133">Transmembrane helix</keyword>
<sequence length="195" mass="21920">MNVSLFRNVGLRQQHVCNAHHLGALQWVFLLDDRRHCVGSANVSIQVHLCMCVSVIAPAAVPLHLPRPLLHLPRPLLRLLTLHCRFPGEYLRDYMQGMGTGTNLLNPEALSDCKMCPYADGSAYLNTTNRNGYVYGGRGTALMVLFSFSTYGCVYLLMMIRSKISKTAESLKPVLMVCARTCPYHHSFWGHHHLL</sequence>
<evidence type="ECO:0000256" key="1">
    <source>
        <dbReference type="SAM" id="Phobius"/>
    </source>
</evidence>
<dbReference type="Proteomes" id="UP001172102">
    <property type="component" value="Unassembled WGS sequence"/>
</dbReference>
<keyword evidence="1" id="KW-0812">Transmembrane</keyword>
<proteinExistence type="predicted"/>
<accession>A0AA40A7P0</accession>
<comment type="caution">
    <text evidence="2">The sequence shown here is derived from an EMBL/GenBank/DDBJ whole genome shotgun (WGS) entry which is preliminary data.</text>
</comment>
<evidence type="ECO:0000313" key="2">
    <source>
        <dbReference type="EMBL" id="KAK0710828.1"/>
    </source>
</evidence>
<gene>
    <name evidence="2" type="ORF">B0H67DRAFT_583515</name>
</gene>
<protein>
    <submittedName>
        <fullName evidence="2">Uncharacterized protein</fullName>
    </submittedName>
</protein>
<reference evidence="2" key="1">
    <citation type="submission" date="2023-06" db="EMBL/GenBank/DDBJ databases">
        <title>Genome-scale phylogeny and comparative genomics of the fungal order Sordariales.</title>
        <authorList>
            <consortium name="Lawrence Berkeley National Laboratory"/>
            <person name="Hensen N."/>
            <person name="Bonometti L."/>
            <person name="Westerberg I."/>
            <person name="Brannstrom I.O."/>
            <person name="Guillou S."/>
            <person name="Cros-Aarteil S."/>
            <person name="Calhoun S."/>
            <person name="Haridas S."/>
            <person name="Kuo A."/>
            <person name="Mondo S."/>
            <person name="Pangilinan J."/>
            <person name="Riley R."/>
            <person name="Labutti K."/>
            <person name="Andreopoulos B."/>
            <person name="Lipzen A."/>
            <person name="Chen C."/>
            <person name="Yanf M."/>
            <person name="Daum C."/>
            <person name="Ng V."/>
            <person name="Clum A."/>
            <person name="Steindorff A."/>
            <person name="Ohm R."/>
            <person name="Martin F."/>
            <person name="Silar P."/>
            <person name="Natvig D."/>
            <person name="Lalanne C."/>
            <person name="Gautier V."/>
            <person name="Ament-Velasquez S.L."/>
            <person name="Kruys A."/>
            <person name="Hutchinson M.I."/>
            <person name="Powell A.J."/>
            <person name="Barry K."/>
            <person name="Miller A.N."/>
            <person name="Grigoriev I.V."/>
            <person name="Debuchy R."/>
            <person name="Gladieux P."/>
            <person name="Thoren M.H."/>
            <person name="Johannesson H."/>
        </authorList>
    </citation>
    <scope>NUCLEOTIDE SEQUENCE</scope>
    <source>
        <strain evidence="2">SMH4607-1</strain>
    </source>
</reference>
<keyword evidence="3" id="KW-1185">Reference proteome</keyword>
<keyword evidence="1" id="KW-0472">Membrane</keyword>